<feature type="chain" id="PRO_5039006396" evidence="4">
    <location>
        <begin position="31"/>
        <end position="252"/>
    </location>
</feature>
<dbReference type="SUPFAM" id="SSF51055">
    <property type="entry name" value="Carbohydrate binding domain"/>
    <property type="match status" value="1"/>
</dbReference>
<keyword evidence="2 6" id="KW-0378">Hydrolase</keyword>
<dbReference type="SMART" id="SM00495">
    <property type="entry name" value="ChtBD3"/>
    <property type="match status" value="1"/>
</dbReference>
<dbReference type="PANTHER" id="PTHR34823:SF1">
    <property type="entry name" value="CHITIN-BINDING TYPE-4 DOMAIN-CONTAINING PROTEIN"/>
    <property type="match status" value="1"/>
</dbReference>
<feature type="domain" description="Chitin-binding type-3" evidence="5">
    <location>
        <begin position="205"/>
        <end position="249"/>
    </location>
</feature>
<evidence type="ECO:0000256" key="2">
    <source>
        <dbReference type="ARBA" id="ARBA00022801"/>
    </source>
</evidence>
<dbReference type="InterPro" id="IPR006311">
    <property type="entry name" value="TAT_signal"/>
</dbReference>
<dbReference type="RefSeq" id="WP_036954409.1">
    <property type="nucleotide sequence ID" value="NZ_BAABIH010000013.1"/>
</dbReference>
<protein>
    <submittedName>
        <fullName evidence="6">Chitinase</fullName>
        <ecNumber evidence="6">3.2.1.14</ecNumber>
    </submittedName>
</protein>
<feature type="compositionally biased region" description="Low complexity" evidence="3">
    <location>
        <begin position="182"/>
        <end position="200"/>
    </location>
</feature>
<dbReference type="InterPro" id="IPR036573">
    <property type="entry name" value="CBM_sf_5/12"/>
</dbReference>
<feature type="signal peptide" evidence="4">
    <location>
        <begin position="1"/>
        <end position="30"/>
    </location>
</feature>
<keyword evidence="7" id="KW-1185">Reference proteome</keyword>
<keyword evidence="6" id="KW-0326">Glycosidase</keyword>
<evidence type="ECO:0000256" key="3">
    <source>
        <dbReference type="SAM" id="MobiDB-lite"/>
    </source>
</evidence>
<dbReference type="InterPro" id="IPR003610">
    <property type="entry name" value="CBM5/12"/>
</dbReference>
<evidence type="ECO:0000313" key="7">
    <source>
        <dbReference type="Proteomes" id="UP000326702"/>
    </source>
</evidence>
<dbReference type="Pfam" id="PF03067">
    <property type="entry name" value="LPMO_10"/>
    <property type="match status" value="1"/>
</dbReference>
<evidence type="ECO:0000259" key="5">
    <source>
        <dbReference type="SMART" id="SM00495"/>
    </source>
</evidence>
<dbReference type="GO" id="GO:0008843">
    <property type="term" value="F:endochitinase activity"/>
    <property type="evidence" value="ECO:0007669"/>
    <property type="project" value="UniProtKB-EC"/>
</dbReference>
<dbReference type="SUPFAM" id="SSF81296">
    <property type="entry name" value="E set domains"/>
    <property type="match status" value="1"/>
</dbReference>
<dbReference type="GO" id="GO:0030246">
    <property type="term" value="F:carbohydrate binding"/>
    <property type="evidence" value="ECO:0007669"/>
    <property type="project" value="InterPro"/>
</dbReference>
<keyword evidence="1 4" id="KW-0732">Signal</keyword>
<dbReference type="EMBL" id="CP045529">
    <property type="protein sequence ID" value="QFU96807.1"/>
    <property type="molecule type" value="Genomic_DNA"/>
</dbReference>
<dbReference type="CDD" id="cd21177">
    <property type="entry name" value="LPMO_AA10"/>
    <property type="match status" value="1"/>
</dbReference>
<dbReference type="CDD" id="cd12215">
    <property type="entry name" value="ChiC_BD"/>
    <property type="match status" value="1"/>
</dbReference>
<dbReference type="Gene3D" id="2.10.10.20">
    <property type="entry name" value="Carbohydrate-binding module superfamily 5/12"/>
    <property type="match status" value="1"/>
</dbReference>
<sequence>MSRIRATLVATAAAAAALLAPLAAAPAASAHGWITSPESRQGFCAEGATSFDCGEIKYEPQSVEAPKGSTKCSGGSSYTILDDNSKPWPRTTTGTTVTFQWKLTAAHSTASWEYFLDGVLYRTFDGGNKQPPSNVSQTIEGLPTGDHTMLVRWNIADTANAFYSCVDLHVVAGGTDPGDGGTTTPPVTTSPTDPTTPTSPGTCSAAAWSSSSVYLGGDQASYNGQIYRANWWTQGDTPSNTAWGPWTLVGSC</sequence>
<dbReference type="InterPro" id="IPR051024">
    <property type="entry name" value="GlcNAc_Chitin_IntDeg"/>
</dbReference>
<accession>A0A5P9Q5X8</accession>
<dbReference type="OrthoDB" id="2702399at2"/>
<organism evidence="6 7">
    <name type="scientific">Luteimicrobium xylanilyticum</name>
    <dbReference type="NCBI Taxonomy" id="1133546"/>
    <lineage>
        <taxon>Bacteria</taxon>
        <taxon>Bacillati</taxon>
        <taxon>Actinomycetota</taxon>
        <taxon>Actinomycetes</taxon>
        <taxon>Micrococcales</taxon>
        <taxon>Luteimicrobium</taxon>
    </lineage>
</organism>
<proteinExistence type="predicted"/>
<dbReference type="GO" id="GO:0005576">
    <property type="term" value="C:extracellular region"/>
    <property type="evidence" value="ECO:0007669"/>
    <property type="project" value="InterPro"/>
</dbReference>
<gene>
    <name evidence="6" type="ORF">KDY119_00297</name>
</gene>
<dbReference type="EC" id="3.2.1.14" evidence="6"/>
<dbReference type="Gene3D" id="2.70.50.50">
    <property type="entry name" value="chitin-binding protein cbp21"/>
    <property type="match status" value="1"/>
</dbReference>
<name>A0A5P9Q5X8_9MICO</name>
<dbReference type="Pfam" id="PF02839">
    <property type="entry name" value="CBM_5_12"/>
    <property type="match status" value="1"/>
</dbReference>
<feature type="region of interest" description="Disordered" evidence="3">
    <location>
        <begin position="176"/>
        <end position="200"/>
    </location>
</feature>
<reference evidence="6 7" key="1">
    <citation type="submission" date="2019-10" db="EMBL/GenBank/DDBJ databases">
        <title>Genome sequence of Luteimicrobium xylanilyticum HY-24.</title>
        <authorList>
            <person name="Kim D.Y."/>
            <person name="Park H.-Y."/>
        </authorList>
    </citation>
    <scope>NUCLEOTIDE SEQUENCE [LARGE SCALE GENOMIC DNA]</scope>
    <source>
        <strain evidence="6 7">HY-24</strain>
    </source>
</reference>
<evidence type="ECO:0000256" key="1">
    <source>
        <dbReference type="ARBA" id="ARBA00022729"/>
    </source>
</evidence>
<evidence type="ECO:0000256" key="4">
    <source>
        <dbReference type="SAM" id="SignalP"/>
    </source>
</evidence>
<dbReference type="PROSITE" id="PS51318">
    <property type="entry name" value="TAT"/>
    <property type="match status" value="1"/>
</dbReference>
<dbReference type="InterPro" id="IPR004302">
    <property type="entry name" value="Cellulose/chitin-bd_N"/>
</dbReference>
<dbReference type="PANTHER" id="PTHR34823">
    <property type="entry name" value="GLCNAC-BINDING PROTEIN A"/>
    <property type="match status" value="1"/>
</dbReference>
<dbReference type="InterPro" id="IPR014756">
    <property type="entry name" value="Ig_E-set"/>
</dbReference>
<dbReference type="GO" id="GO:0005975">
    <property type="term" value="P:carbohydrate metabolic process"/>
    <property type="evidence" value="ECO:0007669"/>
    <property type="project" value="InterPro"/>
</dbReference>
<dbReference type="AlphaFoldDB" id="A0A5P9Q5X8"/>
<evidence type="ECO:0000313" key="6">
    <source>
        <dbReference type="EMBL" id="QFU96807.1"/>
    </source>
</evidence>
<dbReference type="Proteomes" id="UP000326702">
    <property type="component" value="Chromosome"/>
</dbReference>
<dbReference type="KEGG" id="lxl:KDY119_00297"/>